<sequence length="237" mass="26723">MQHPPLSSISSNITSIANPTDHNNNNNSTLSTASQQDFQQHLSIPHSQHVEISQQSSPIPMDTVPNTQQQTPARNTMHLQIPPSPLFEWLAPFVEPLFHRLNTMLDILYEKYGLIKVDPLLNVFSLCLIACFCLLIGDVSHVPVGILCVGFLGISCGWMAMWCQDPLLMVLYAGLNAVGLMFCLSKLSWGYADVSFSFGILWIAQFRSCSLAMHYYRMRIHRKEQSMMQELSETVHV</sequence>
<comment type="caution">
    <text evidence="3">The sequence shown here is derived from an EMBL/GenBank/DDBJ whole genome shotgun (WGS) entry which is preliminary data.</text>
</comment>
<feature type="compositionally biased region" description="Low complexity" evidence="1">
    <location>
        <begin position="7"/>
        <end position="16"/>
    </location>
</feature>
<keyword evidence="2" id="KW-0472">Membrane</keyword>
<dbReference type="VEuPathDB" id="AmoebaDB:NF0125720"/>
<feature type="transmembrane region" description="Helical" evidence="2">
    <location>
        <begin position="143"/>
        <end position="163"/>
    </location>
</feature>
<dbReference type="Proteomes" id="UP000444721">
    <property type="component" value="Unassembled WGS sequence"/>
</dbReference>
<reference evidence="3 4" key="1">
    <citation type="journal article" date="2019" name="Sci. Rep.">
        <title>Nanopore sequencing improves the draft genome of the human pathogenic amoeba Naegleria fowleri.</title>
        <authorList>
            <person name="Liechti N."/>
            <person name="Schurch N."/>
            <person name="Bruggmann R."/>
            <person name="Wittwer M."/>
        </authorList>
    </citation>
    <scope>NUCLEOTIDE SEQUENCE [LARGE SCALE GENOMIC DNA]</scope>
    <source>
        <strain evidence="3 4">ATCC 30894</strain>
    </source>
</reference>
<feature type="transmembrane region" description="Helical" evidence="2">
    <location>
        <begin position="195"/>
        <end position="216"/>
    </location>
</feature>
<dbReference type="OrthoDB" id="10465986at2759"/>
<dbReference type="EMBL" id="VFQX01000027">
    <property type="protein sequence ID" value="KAF0979427.1"/>
    <property type="molecule type" value="Genomic_DNA"/>
</dbReference>
<organism evidence="3 4">
    <name type="scientific">Naegleria fowleri</name>
    <name type="common">Brain eating amoeba</name>
    <dbReference type="NCBI Taxonomy" id="5763"/>
    <lineage>
        <taxon>Eukaryota</taxon>
        <taxon>Discoba</taxon>
        <taxon>Heterolobosea</taxon>
        <taxon>Tetramitia</taxon>
        <taxon>Eutetramitia</taxon>
        <taxon>Vahlkampfiidae</taxon>
        <taxon>Naegleria</taxon>
    </lineage>
</organism>
<feature type="compositionally biased region" description="Polar residues" evidence="1">
    <location>
        <begin position="17"/>
        <end position="38"/>
    </location>
</feature>
<dbReference type="VEuPathDB" id="AmoebaDB:FDP41_001770"/>
<keyword evidence="4" id="KW-1185">Reference proteome</keyword>
<gene>
    <name evidence="3" type="ORF">FDP41_001770</name>
</gene>
<dbReference type="OMA" id="LVICTRY"/>
<keyword evidence="2" id="KW-1133">Transmembrane helix</keyword>
<evidence type="ECO:0000256" key="1">
    <source>
        <dbReference type="SAM" id="MobiDB-lite"/>
    </source>
</evidence>
<dbReference type="RefSeq" id="XP_044564140.1">
    <property type="nucleotide sequence ID" value="XM_044704891.1"/>
</dbReference>
<accession>A0A6A5BQM2</accession>
<evidence type="ECO:0000256" key="2">
    <source>
        <dbReference type="SAM" id="Phobius"/>
    </source>
</evidence>
<evidence type="ECO:0000313" key="4">
    <source>
        <dbReference type="Proteomes" id="UP000444721"/>
    </source>
</evidence>
<feature type="region of interest" description="Disordered" evidence="1">
    <location>
        <begin position="1"/>
        <end position="38"/>
    </location>
</feature>
<protein>
    <submittedName>
        <fullName evidence="3">Uncharacterized protein</fullName>
    </submittedName>
</protein>
<dbReference type="GeneID" id="68108988"/>
<name>A0A6A5BQM2_NAEFO</name>
<keyword evidence="2" id="KW-0812">Transmembrane</keyword>
<feature type="transmembrane region" description="Helical" evidence="2">
    <location>
        <begin position="120"/>
        <end position="137"/>
    </location>
</feature>
<dbReference type="AlphaFoldDB" id="A0A6A5BQM2"/>
<evidence type="ECO:0000313" key="3">
    <source>
        <dbReference type="EMBL" id="KAF0979427.1"/>
    </source>
</evidence>
<proteinExistence type="predicted"/>